<keyword evidence="2" id="KW-0732">Signal</keyword>
<dbReference type="Proteomes" id="UP000591735">
    <property type="component" value="Unassembled WGS sequence"/>
</dbReference>
<keyword evidence="4" id="KW-1185">Reference proteome</keyword>
<organism evidence="3 4">
    <name type="scientific">Marinobacter oulmenensis</name>
    <dbReference type="NCBI Taxonomy" id="643747"/>
    <lineage>
        <taxon>Bacteria</taxon>
        <taxon>Pseudomonadati</taxon>
        <taxon>Pseudomonadota</taxon>
        <taxon>Gammaproteobacteria</taxon>
        <taxon>Pseudomonadales</taxon>
        <taxon>Marinobacteraceae</taxon>
        <taxon>Marinobacter</taxon>
    </lineage>
</organism>
<dbReference type="RefSeq" id="WP_183704486.1">
    <property type="nucleotide sequence ID" value="NZ_JACHFE010000006.1"/>
</dbReference>
<feature type="coiled-coil region" evidence="1">
    <location>
        <begin position="36"/>
        <end position="89"/>
    </location>
</feature>
<evidence type="ECO:0000256" key="2">
    <source>
        <dbReference type="SAM" id="SignalP"/>
    </source>
</evidence>
<name>A0A840UGS1_9GAMM</name>
<evidence type="ECO:0000313" key="4">
    <source>
        <dbReference type="Proteomes" id="UP000591735"/>
    </source>
</evidence>
<sequence length="159" mass="18508">MRFPLRLQAGVLMLALTVPLAQGHAAETEGDGEATVESLRQEIQSLDQELREFTTERRDRLMTDIEQVLESLDARIETLENRLDEDWDEADRLTRAQARKALASLRRERARVTEWYERMQDSADFTWESMKEGFNDAFDQLSKDWESAEQTIREAVEAD</sequence>
<keyword evidence="1" id="KW-0175">Coiled coil</keyword>
<gene>
    <name evidence="3" type="ORF">HNR38_002416</name>
</gene>
<keyword evidence="3" id="KW-0378">Hydrolase</keyword>
<dbReference type="Gene3D" id="1.20.120.20">
    <property type="entry name" value="Apolipoprotein"/>
    <property type="match status" value="1"/>
</dbReference>
<keyword evidence="3" id="KW-0269">Exonuclease</keyword>
<evidence type="ECO:0000256" key="1">
    <source>
        <dbReference type="SAM" id="Coils"/>
    </source>
</evidence>
<feature type="signal peptide" evidence="2">
    <location>
        <begin position="1"/>
        <end position="23"/>
    </location>
</feature>
<keyword evidence="3" id="KW-0540">Nuclease</keyword>
<dbReference type="AlphaFoldDB" id="A0A840UGS1"/>
<accession>A0A840UGS1</accession>
<comment type="caution">
    <text evidence="3">The sequence shown here is derived from an EMBL/GenBank/DDBJ whole genome shotgun (WGS) entry which is preliminary data.</text>
</comment>
<proteinExistence type="predicted"/>
<reference evidence="3 4" key="1">
    <citation type="submission" date="2020-08" db="EMBL/GenBank/DDBJ databases">
        <title>Genomic Encyclopedia of Type Strains, Phase IV (KMG-IV): sequencing the most valuable type-strain genomes for metagenomic binning, comparative biology and taxonomic classification.</title>
        <authorList>
            <person name="Goeker M."/>
        </authorList>
    </citation>
    <scope>NUCLEOTIDE SEQUENCE [LARGE SCALE GENOMIC DNA]</scope>
    <source>
        <strain evidence="3 4">DSM 22359</strain>
    </source>
</reference>
<dbReference type="SUPFAM" id="SSF58113">
    <property type="entry name" value="Apolipoprotein A-I"/>
    <property type="match status" value="1"/>
</dbReference>
<dbReference type="GO" id="GO:0004527">
    <property type="term" value="F:exonuclease activity"/>
    <property type="evidence" value="ECO:0007669"/>
    <property type="project" value="UniProtKB-KW"/>
</dbReference>
<feature type="chain" id="PRO_5032319394" evidence="2">
    <location>
        <begin position="24"/>
        <end position="159"/>
    </location>
</feature>
<protein>
    <submittedName>
        <fullName evidence="3">DNA repair exonuclease SbcCD ATPase subunit</fullName>
    </submittedName>
</protein>
<dbReference type="EMBL" id="JACHFE010000006">
    <property type="protein sequence ID" value="MBB5321921.1"/>
    <property type="molecule type" value="Genomic_DNA"/>
</dbReference>
<evidence type="ECO:0000313" key="3">
    <source>
        <dbReference type="EMBL" id="MBB5321921.1"/>
    </source>
</evidence>